<name>A0A2T0XRL9_9BURK</name>
<evidence type="ECO:0000313" key="3">
    <source>
        <dbReference type="Proteomes" id="UP000238308"/>
    </source>
</evidence>
<dbReference type="AlphaFoldDB" id="A0A2T0XRL9"/>
<evidence type="ECO:0000313" key="2">
    <source>
        <dbReference type="EMBL" id="PRZ01588.1"/>
    </source>
</evidence>
<dbReference type="RefSeq" id="WP_106226034.1">
    <property type="nucleotide sequence ID" value="NZ_PVTV01000001.1"/>
</dbReference>
<organism evidence="2 3">
    <name type="scientific">Jezberella montanilacus</name>
    <dbReference type="NCBI Taxonomy" id="323426"/>
    <lineage>
        <taxon>Bacteria</taxon>
        <taxon>Pseudomonadati</taxon>
        <taxon>Pseudomonadota</taxon>
        <taxon>Betaproteobacteria</taxon>
        <taxon>Burkholderiales</taxon>
        <taxon>Alcaligenaceae</taxon>
        <taxon>Jezberella</taxon>
    </lineage>
</organism>
<dbReference type="Pfam" id="PF09361">
    <property type="entry name" value="Phasin_2"/>
    <property type="match status" value="1"/>
</dbReference>
<keyword evidence="3" id="KW-1185">Reference proteome</keyword>
<dbReference type="NCBIfam" id="TIGR01841">
    <property type="entry name" value="phasin"/>
    <property type="match status" value="1"/>
</dbReference>
<dbReference type="EMBL" id="PVTV01000001">
    <property type="protein sequence ID" value="PRZ01588.1"/>
    <property type="molecule type" value="Genomic_DNA"/>
</dbReference>
<evidence type="ECO:0000259" key="1">
    <source>
        <dbReference type="Pfam" id="PF09361"/>
    </source>
</evidence>
<dbReference type="Proteomes" id="UP000238308">
    <property type="component" value="Unassembled WGS sequence"/>
</dbReference>
<comment type="caution">
    <text evidence="2">The sequence shown here is derived from an EMBL/GenBank/DDBJ whole genome shotgun (WGS) entry which is preliminary data.</text>
</comment>
<dbReference type="OrthoDB" id="5298576at2"/>
<reference evidence="2 3" key="1">
    <citation type="submission" date="2018-03" db="EMBL/GenBank/DDBJ databases">
        <title>Genomic Encyclopedia of Type Strains, Phase III (KMG-III): the genomes of soil and plant-associated and newly described type strains.</title>
        <authorList>
            <person name="Whitman W."/>
        </authorList>
    </citation>
    <scope>NUCLEOTIDE SEQUENCE [LARGE SCALE GENOMIC DNA]</scope>
    <source>
        <strain evidence="2 3">MWH-P2sevCIIIb</strain>
    </source>
</reference>
<sequence length="193" mass="20139">MSQIPKQFLDSQKSALEAMISAQTTIFTGFEKLVDLNLKVMKASMDEVSEKSAEAISIKDPQEAVAMTSALAQPAAEKAMAYSKHIYDIVTGVQADLSKLGEAHIATGQKNIHEAVEQMSKHAPTGAEGAVAIIKSSLAQATGAFEAMTKAAKQAGAVAEKNLSDAASASFKVANQAAEAVKTTTARGRRTAA</sequence>
<dbReference type="InterPro" id="IPR018968">
    <property type="entry name" value="Phasin"/>
</dbReference>
<dbReference type="InterPro" id="IPR010127">
    <property type="entry name" value="Phasin_subfam-1"/>
</dbReference>
<gene>
    <name evidence="2" type="ORF">BCM14_0098</name>
</gene>
<accession>A0A2T0XRL9</accession>
<proteinExistence type="predicted"/>
<feature type="domain" description="Phasin" evidence="1">
    <location>
        <begin position="7"/>
        <end position="104"/>
    </location>
</feature>
<protein>
    <submittedName>
        <fullName evidence="2">Phasin family protein</fullName>
    </submittedName>
</protein>